<gene>
    <name evidence="17" type="ORF">SAMN07250955_101489</name>
</gene>
<evidence type="ECO:0000256" key="6">
    <source>
        <dbReference type="ARBA" id="ARBA00022516"/>
    </source>
</evidence>
<feature type="transmembrane region" description="Helical" evidence="16">
    <location>
        <begin position="144"/>
        <end position="164"/>
    </location>
</feature>
<dbReference type="OrthoDB" id="9796672at2"/>
<keyword evidence="8 16" id="KW-0812">Transmembrane</keyword>
<keyword evidence="18" id="KW-1185">Reference proteome</keyword>
<keyword evidence="7 15" id="KW-0808">Transferase</keyword>
<evidence type="ECO:0000256" key="8">
    <source>
        <dbReference type="ARBA" id="ARBA00022692"/>
    </source>
</evidence>
<evidence type="ECO:0000256" key="2">
    <source>
        <dbReference type="ARBA" id="ARBA00005042"/>
    </source>
</evidence>
<dbReference type="PANTHER" id="PTHR14269">
    <property type="entry name" value="CDP-DIACYLGLYCEROL--GLYCEROL-3-PHOSPHATE 3-PHOSPHATIDYLTRANSFERASE-RELATED"/>
    <property type="match status" value="1"/>
</dbReference>
<feature type="transmembrane region" description="Helical" evidence="16">
    <location>
        <begin position="176"/>
        <end position="201"/>
    </location>
</feature>
<dbReference type="GO" id="GO:0016020">
    <property type="term" value="C:membrane"/>
    <property type="evidence" value="ECO:0007669"/>
    <property type="project" value="UniProtKB-SubCell"/>
</dbReference>
<dbReference type="PIRSF" id="PIRSF000847">
    <property type="entry name" value="Phos_ph_gly_syn"/>
    <property type="match status" value="1"/>
</dbReference>
<evidence type="ECO:0000256" key="12">
    <source>
        <dbReference type="ARBA" id="ARBA00023209"/>
    </source>
</evidence>
<dbReference type="InterPro" id="IPR004570">
    <property type="entry name" value="Phosphatidylglycerol_P_synth"/>
</dbReference>
<dbReference type="Proteomes" id="UP000197065">
    <property type="component" value="Unassembled WGS sequence"/>
</dbReference>
<evidence type="ECO:0000256" key="15">
    <source>
        <dbReference type="RuleBase" id="RU003750"/>
    </source>
</evidence>
<keyword evidence="6" id="KW-0444">Lipid biosynthesis</keyword>
<dbReference type="Gene3D" id="1.20.120.1760">
    <property type="match status" value="1"/>
</dbReference>
<evidence type="ECO:0000256" key="16">
    <source>
        <dbReference type="SAM" id="Phobius"/>
    </source>
</evidence>
<evidence type="ECO:0000256" key="3">
    <source>
        <dbReference type="ARBA" id="ARBA00010441"/>
    </source>
</evidence>
<dbReference type="GO" id="GO:0008444">
    <property type="term" value="F:CDP-diacylglycerol-glycerol-3-phosphate 3-phosphatidyltransferase activity"/>
    <property type="evidence" value="ECO:0007669"/>
    <property type="project" value="UniProtKB-EC"/>
</dbReference>
<comment type="pathway">
    <text evidence="2">Phospholipid metabolism; phosphatidylglycerol biosynthesis; phosphatidylglycerol from CDP-diacylglycerol: step 1/2.</text>
</comment>
<dbReference type="GO" id="GO:0046474">
    <property type="term" value="P:glycerophospholipid biosynthetic process"/>
    <property type="evidence" value="ECO:0007669"/>
    <property type="project" value="TreeGrafter"/>
</dbReference>
<reference evidence="17 18" key="1">
    <citation type="submission" date="2017-06" db="EMBL/GenBank/DDBJ databases">
        <authorList>
            <person name="Kim H.J."/>
            <person name="Triplett B.A."/>
        </authorList>
    </citation>
    <scope>NUCLEOTIDE SEQUENCE [LARGE SCALE GENOMIC DNA]</scope>
    <source>
        <strain evidence="17 18">B29T1</strain>
    </source>
</reference>
<comment type="catalytic activity">
    <reaction evidence="14">
        <text>a CDP-1,2-diacyl-sn-glycerol + sn-glycerol 3-phosphate = a 1,2-diacyl-sn-glycero-3-phospho-(1'-sn-glycero-3'-phosphate) + CMP + H(+)</text>
        <dbReference type="Rhea" id="RHEA:12593"/>
        <dbReference type="ChEBI" id="CHEBI:15378"/>
        <dbReference type="ChEBI" id="CHEBI:57597"/>
        <dbReference type="ChEBI" id="CHEBI:58332"/>
        <dbReference type="ChEBI" id="CHEBI:60110"/>
        <dbReference type="ChEBI" id="CHEBI:60377"/>
        <dbReference type="EC" id="2.7.8.5"/>
    </reaction>
</comment>
<sequence>MAIATSGCGEPGSTLERTRSGFLSLLPFYVANFLTLARIGIVPPLLYAIHDGHFVLGLLLFVAAAASDGLDGFIARRFASQSRLGATLDPLADKLLVNGLYGFLAVQGALPFWLFIAVMSRDLAILSGGLFVNLKDDRRKVRPLVVGKLSTFLQFALAMAALMAQAGWITALPAQILVPAVAAMTAVSAVVYLGVVLTPVAGSVRS</sequence>
<evidence type="ECO:0000256" key="11">
    <source>
        <dbReference type="ARBA" id="ARBA00023136"/>
    </source>
</evidence>
<dbReference type="EC" id="2.7.8.5" evidence="4"/>
<organism evidence="17 18">
    <name type="scientific">Arboricoccus pini</name>
    <dbReference type="NCBI Taxonomy" id="1963835"/>
    <lineage>
        <taxon>Bacteria</taxon>
        <taxon>Pseudomonadati</taxon>
        <taxon>Pseudomonadota</taxon>
        <taxon>Alphaproteobacteria</taxon>
        <taxon>Geminicoccales</taxon>
        <taxon>Geminicoccaceae</taxon>
        <taxon>Arboricoccus</taxon>
    </lineage>
</organism>
<comment type="subcellular location">
    <subcellularLocation>
        <location evidence="1">Membrane</location>
        <topology evidence="1">Multi-pass membrane protein</topology>
    </subcellularLocation>
</comment>
<dbReference type="InterPro" id="IPR043130">
    <property type="entry name" value="CDP-OH_PTrfase_TM_dom"/>
</dbReference>
<dbReference type="PROSITE" id="PS00379">
    <property type="entry name" value="CDP_ALCOHOL_P_TRANSF"/>
    <property type="match status" value="1"/>
</dbReference>
<evidence type="ECO:0000256" key="9">
    <source>
        <dbReference type="ARBA" id="ARBA00022989"/>
    </source>
</evidence>
<feature type="transmembrane region" description="Helical" evidence="16">
    <location>
        <begin position="53"/>
        <end position="74"/>
    </location>
</feature>
<evidence type="ECO:0000313" key="17">
    <source>
        <dbReference type="EMBL" id="SNB55542.1"/>
    </source>
</evidence>
<dbReference type="Pfam" id="PF01066">
    <property type="entry name" value="CDP-OH_P_transf"/>
    <property type="match status" value="1"/>
</dbReference>
<accession>A0A212Q888</accession>
<keyword evidence="10" id="KW-0443">Lipid metabolism</keyword>
<feature type="transmembrane region" description="Helical" evidence="16">
    <location>
        <begin position="21"/>
        <end position="41"/>
    </location>
</feature>
<evidence type="ECO:0000256" key="5">
    <source>
        <dbReference type="ARBA" id="ARBA00014944"/>
    </source>
</evidence>
<dbReference type="InterPro" id="IPR050324">
    <property type="entry name" value="CDP-alcohol_PTase-I"/>
</dbReference>
<evidence type="ECO:0000313" key="18">
    <source>
        <dbReference type="Proteomes" id="UP000197065"/>
    </source>
</evidence>
<dbReference type="InterPro" id="IPR000462">
    <property type="entry name" value="CDP-OH_P_trans"/>
</dbReference>
<comment type="similarity">
    <text evidence="3 15">Belongs to the CDP-alcohol phosphatidyltransferase class-I family.</text>
</comment>
<dbReference type="PANTHER" id="PTHR14269:SF11">
    <property type="entry name" value="CDP-DIACYLGLYCEROL--GLYCEROL-3-PHOSPHATE 3-PHOSPHATIDYLTRANSFERASE"/>
    <property type="match status" value="1"/>
</dbReference>
<evidence type="ECO:0000256" key="1">
    <source>
        <dbReference type="ARBA" id="ARBA00004141"/>
    </source>
</evidence>
<dbReference type="AlphaFoldDB" id="A0A212Q888"/>
<feature type="transmembrane region" description="Helical" evidence="16">
    <location>
        <begin position="86"/>
        <end position="106"/>
    </location>
</feature>
<protein>
    <recommendedName>
        <fullName evidence="5">CDP-diacylglycerol--glycerol-3-phosphate 3-phosphatidyltransferase</fullName>
        <ecNumber evidence="4">2.7.8.5</ecNumber>
    </recommendedName>
</protein>
<evidence type="ECO:0000256" key="14">
    <source>
        <dbReference type="ARBA" id="ARBA00048586"/>
    </source>
</evidence>
<evidence type="ECO:0000256" key="13">
    <source>
        <dbReference type="ARBA" id="ARBA00023264"/>
    </source>
</evidence>
<proteinExistence type="inferred from homology"/>
<dbReference type="RefSeq" id="WP_088559774.1">
    <property type="nucleotide sequence ID" value="NZ_FYEH01000001.1"/>
</dbReference>
<keyword evidence="12" id="KW-0594">Phospholipid biosynthesis</keyword>
<evidence type="ECO:0000256" key="4">
    <source>
        <dbReference type="ARBA" id="ARBA00013170"/>
    </source>
</evidence>
<dbReference type="InterPro" id="IPR048254">
    <property type="entry name" value="CDP_ALCOHOL_P_TRANSF_CS"/>
</dbReference>
<name>A0A212Q888_9PROT</name>
<dbReference type="EMBL" id="FYEH01000001">
    <property type="protein sequence ID" value="SNB55542.1"/>
    <property type="molecule type" value="Genomic_DNA"/>
</dbReference>
<evidence type="ECO:0000256" key="10">
    <source>
        <dbReference type="ARBA" id="ARBA00023098"/>
    </source>
</evidence>
<keyword evidence="13" id="KW-1208">Phospholipid metabolism</keyword>
<keyword evidence="9 16" id="KW-1133">Transmembrane helix</keyword>
<keyword evidence="11 16" id="KW-0472">Membrane</keyword>
<evidence type="ECO:0000256" key="7">
    <source>
        <dbReference type="ARBA" id="ARBA00022679"/>
    </source>
</evidence>